<keyword evidence="2" id="KW-1185">Reference proteome</keyword>
<gene>
    <name evidence="1" type="ORF">MOX91_00475</name>
</gene>
<protein>
    <recommendedName>
        <fullName evidence="3">Lipoprotein</fullName>
    </recommendedName>
</protein>
<accession>A0ABU4WDM6</accession>
<dbReference type="EMBL" id="JALBUT010000001">
    <property type="protein sequence ID" value="MDX8414660.1"/>
    <property type="molecule type" value="Genomic_DNA"/>
</dbReference>
<organism evidence="1 2">
    <name type="scientific">Intestinicryptomonas porci</name>
    <dbReference type="NCBI Taxonomy" id="2926320"/>
    <lineage>
        <taxon>Bacteria</taxon>
        <taxon>Pseudomonadati</taxon>
        <taxon>Verrucomicrobiota</taxon>
        <taxon>Opitutia</taxon>
        <taxon>Opitutales</taxon>
        <taxon>Intestinicryptomonaceae</taxon>
        <taxon>Intestinicryptomonas</taxon>
    </lineage>
</organism>
<reference evidence="1 2" key="1">
    <citation type="submission" date="2022-03" db="EMBL/GenBank/DDBJ databases">
        <title>Novel taxa within the pig intestine.</title>
        <authorList>
            <person name="Wylensek D."/>
            <person name="Bishof K."/>
            <person name="Afrizal A."/>
            <person name="Clavel T."/>
        </authorList>
    </citation>
    <scope>NUCLEOTIDE SEQUENCE [LARGE SCALE GENOMIC DNA]</scope>
    <source>
        <strain evidence="1 2">CLA-KB-P66</strain>
    </source>
</reference>
<dbReference type="Proteomes" id="UP001275932">
    <property type="component" value="Unassembled WGS sequence"/>
</dbReference>
<comment type="caution">
    <text evidence="1">The sequence shown here is derived from an EMBL/GenBank/DDBJ whole genome shotgun (WGS) entry which is preliminary data.</text>
</comment>
<dbReference type="RefSeq" id="WP_370396110.1">
    <property type="nucleotide sequence ID" value="NZ_JALBUT010000001.1"/>
</dbReference>
<evidence type="ECO:0000313" key="2">
    <source>
        <dbReference type="Proteomes" id="UP001275932"/>
    </source>
</evidence>
<proteinExistence type="predicted"/>
<name>A0ABU4WDM6_9BACT</name>
<sequence length="568" mass="61705">MMVKNFFGAALASAAVFLCSCSDGKASANGDYVKASETLEKALSLFDCGNYAEAAKLAKEADEKVSGILKKHPESDVAFKIVSDDNLNLGDVKYSNFKKSILPKLSIAADPDFAEIDIAFAIALFNGGCLDLVSLINDDVKNNPSKAKSERAENIYDKLLSDVYPQGDSKNTEARAIILKSKECLKELPPKKETAEKRDARVSTSRAFAAPLPQIKDSQKFLKEAEKNASMANYNLEASKALLEASKFVGKTSAEFEAFSKNLKVALSNVKKISSKKLRIPALKNIILAMSQIGLNADALMEVETNSDCADMRQDCYAAISQNLMLSGNLKDAEAVMKKIENPRTKNIFYACLAESFLERKDFASALRISNEIKSGAMESKILLEQAVDLWDSDNGKALEILAKINPQGLAFADLDKLRNAASIPLNGASNLPAARYVEVARLLAKSNKDAALKWLGIGVALSANAKGKDSVLMAGEICGVLIFINPKDAVLYAQKMRGILAFDDIKKLAFSAMEIGAKEESLEFFKMASSKVLKPKDAVSLAYAMQTSNISRDKVIETLKPHLPKFN</sequence>
<dbReference type="PROSITE" id="PS51257">
    <property type="entry name" value="PROKAR_LIPOPROTEIN"/>
    <property type="match status" value="1"/>
</dbReference>
<evidence type="ECO:0008006" key="3">
    <source>
        <dbReference type="Google" id="ProtNLM"/>
    </source>
</evidence>
<evidence type="ECO:0000313" key="1">
    <source>
        <dbReference type="EMBL" id="MDX8414660.1"/>
    </source>
</evidence>